<keyword evidence="2" id="KW-1185">Reference proteome</keyword>
<dbReference type="RefSeq" id="WP_144279512.1">
    <property type="nucleotide sequence ID" value="NZ_CP041730.1"/>
</dbReference>
<proteinExistence type="predicted"/>
<dbReference type="KEGG" id="cari:FNU76_18215"/>
<protein>
    <submittedName>
        <fullName evidence="1">Uncharacterized protein</fullName>
    </submittedName>
</protein>
<organism evidence="1 2">
    <name type="scientific">Chitinimonas arctica</name>
    <dbReference type="NCBI Taxonomy" id="2594795"/>
    <lineage>
        <taxon>Bacteria</taxon>
        <taxon>Pseudomonadati</taxon>
        <taxon>Pseudomonadota</taxon>
        <taxon>Betaproteobacteria</taxon>
        <taxon>Neisseriales</taxon>
        <taxon>Chitinibacteraceae</taxon>
        <taxon>Chitinimonas</taxon>
    </lineage>
</organism>
<dbReference type="Proteomes" id="UP000317550">
    <property type="component" value="Chromosome"/>
</dbReference>
<dbReference type="EMBL" id="CP041730">
    <property type="protein sequence ID" value="QDQ28125.1"/>
    <property type="molecule type" value="Genomic_DNA"/>
</dbReference>
<reference evidence="2" key="1">
    <citation type="submission" date="2019-07" db="EMBL/GenBank/DDBJ databases">
        <title>Chitinimonas sp. nov., isolated from Ny-Alesund, arctica soil.</title>
        <authorList>
            <person name="Xu Q."/>
            <person name="Peng F."/>
        </authorList>
    </citation>
    <scope>NUCLEOTIDE SEQUENCE [LARGE SCALE GENOMIC DNA]</scope>
    <source>
        <strain evidence="2">R3-44</strain>
    </source>
</reference>
<evidence type="ECO:0000313" key="1">
    <source>
        <dbReference type="EMBL" id="QDQ28125.1"/>
    </source>
</evidence>
<sequence length="352" mass="39637">MTASNVALSCRALGPANYQQAPEPKKPIRHTAIGNYAVALYSAIEFFFETFKKFVQAVVDLFSHTPTEQKSSRGNFPHQTTITPINQQTWGEEEYQAIYQEFLQTPQNHSVAAQPPTPLVVVTVEKPDLAYDVYYPPNISYSATPIPIQLECNKIDPLTPNGTKDNPPELPTQAQPNLSLESQLETIMNNLAEKVKQDEPELKRITEKIEIKLESYSQQDRQLRDALLQQKALESKTPTPLEHTQLAEQENVLETINRLLQNITDTEDDINVLAILYCFNNGSRERLNSIIAKQIDAALEQMRIERMGTEIHLRNPLLAQATPSELQDKHAVLETLVMLRQTQRAALVGASA</sequence>
<gene>
    <name evidence="1" type="ORF">FNU76_18215</name>
</gene>
<evidence type="ECO:0000313" key="2">
    <source>
        <dbReference type="Proteomes" id="UP000317550"/>
    </source>
</evidence>
<name>A0A516SIY8_9NEIS</name>
<dbReference type="AlphaFoldDB" id="A0A516SIY8"/>
<accession>A0A516SIY8</accession>